<name>A0ABY6KK11_9ARAC</name>
<feature type="region of interest" description="Disordered" evidence="1">
    <location>
        <begin position="1"/>
        <end position="54"/>
    </location>
</feature>
<feature type="compositionally biased region" description="Basic and acidic residues" evidence="1">
    <location>
        <begin position="284"/>
        <end position="298"/>
    </location>
</feature>
<sequence>MAALAVVPPRPSTARGRKQPPRQARKSPQHTSTVIRGKSVSRPKPKNVQPEPSGEVRVFQKDRLEHKMFGHGLVLSYINEISNKLNQDAYREYLHDYSFLSVVMQPEQDRDLTQDFKNFIRVFSDAQSKNLRISERDFSTMVSLVSKFISVIQFTGKEELFKDTAISRLLRWSNFMLPLLMFYSYLTPVVPGEDAISREILRTDTIPSAGSHPEEDVTHYAKNSVRRDNDGQCGLNINLPSGNISGNKKRLQCIILALLFISGIEQNPGPPTKKQTTLTAPVHSGERESIDGELKMPI</sequence>
<evidence type="ECO:0000313" key="3">
    <source>
        <dbReference type="Proteomes" id="UP001235939"/>
    </source>
</evidence>
<evidence type="ECO:0000313" key="2">
    <source>
        <dbReference type="EMBL" id="UYV69049.1"/>
    </source>
</evidence>
<gene>
    <name evidence="2" type="ORF">LAZ67_6002172</name>
</gene>
<feature type="compositionally biased region" description="Basic residues" evidence="1">
    <location>
        <begin position="15"/>
        <end position="28"/>
    </location>
</feature>
<keyword evidence="3" id="KW-1185">Reference proteome</keyword>
<organism evidence="2 3">
    <name type="scientific">Cordylochernes scorpioides</name>
    <dbReference type="NCBI Taxonomy" id="51811"/>
    <lineage>
        <taxon>Eukaryota</taxon>
        <taxon>Metazoa</taxon>
        <taxon>Ecdysozoa</taxon>
        <taxon>Arthropoda</taxon>
        <taxon>Chelicerata</taxon>
        <taxon>Arachnida</taxon>
        <taxon>Pseudoscorpiones</taxon>
        <taxon>Cheliferoidea</taxon>
        <taxon>Chernetidae</taxon>
        <taxon>Cordylochernes</taxon>
    </lineage>
</organism>
<accession>A0ABY6KK11</accession>
<feature type="region of interest" description="Disordered" evidence="1">
    <location>
        <begin position="269"/>
        <end position="298"/>
    </location>
</feature>
<proteinExistence type="predicted"/>
<reference evidence="2 3" key="1">
    <citation type="submission" date="2022-01" db="EMBL/GenBank/DDBJ databases">
        <title>A chromosomal length assembly of Cordylochernes scorpioides.</title>
        <authorList>
            <person name="Zeh D."/>
            <person name="Zeh J."/>
        </authorList>
    </citation>
    <scope>NUCLEOTIDE SEQUENCE [LARGE SCALE GENOMIC DNA]</scope>
    <source>
        <strain evidence="2">IN4F17</strain>
        <tissue evidence="2">Whole Body</tissue>
    </source>
</reference>
<protein>
    <submittedName>
        <fullName evidence="2">Uncharacterized protein</fullName>
    </submittedName>
</protein>
<dbReference type="EMBL" id="CP092868">
    <property type="protein sequence ID" value="UYV69049.1"/>
    <property type="molecule type" value="Genomic_DNA"/>
</dbReference>
<dbReference type="Proteomes" id="UP001235939">
    <property type="component" value="Chromosome 06"/>
</dbReference>
<evidence type="ECO:0000256" key="1">
    <source>
        <dbReference type="SAM" id="MobiDB-lite"/>
    </source>
</evidence>